<sequence length="92" mass="10497">MKTKYDDTLTVDSKALLLNDPIALEDGHTQHYTIVRLLATRYDPNPKTYKEAMGSAYTSDWHAAVLSENNSLIENKTSTLAPRPHNRKVLYY</sequence>
<evidence type="ECO:0000313" key="2">
    <source>
        <dbReference type="Proteomes" id="UP000198211"/>
    </source>
</evidence>
<keyword evidence="2" id="KW-1185">Reference proteome</keyword>
<dbReference type="Proteomes" id="UP000198211">
    <property type="component" value="Unassembled WGS sequence"/>
</dbReference>
<dbReference type="EMBL" id="NBNE01000506">
    <property type="protein sequence ID" value="OWZ18985.1"/>
    <property type="molecule type" value="Genomic_DNA"/>
</dbReference>
<accession>A0A225WMX5</accession>
<protein>
    <submittedName>
        <fullName evidence="1">Retrotransposon protein, Ty1-Copia subclass</fullName>
    </submittedName>
</protein>
<dbReference type="AlphaFoldDB" id="A0A225WMX5"/>
<reference evidence="2" key="1">
    <citation type="submission" date="2017-03" db="EMBL/GenBank/DDBJ databases">
        <title>Phytopthora megakarya and P. palmivora, two closely related causual agents of cacao black pod achieved similar genome size and gene model numbers by different mechanisms.</title>
        <authorList>
            <person name="Ali S."/>
            <person name="Shao J."/>
            <person name="Larry D.J."/>
            <person name="Kronmiller B."/>
            <person name="Shen D."/>
            <person name="Strem M.D."/>
            <person name="Melnick R.L."/>
            <person name="Guiltinan M.J."/>
            <person name="Tyler B.M."/>
            <person name="Meinhardt L.W."/>
            <person name="Bailey B.A."/>
        </authorList>
    </citation>
    <scope>NUCLEOTIDE SEQUENCE [LARGE SCALE GENOMIC DNA]</scope>
    <source>
        <strain evidence="2">zdho120</strain>
    </source>
</reference>
<proteinExistence type="predicted"/>
<organism evidence="1 2">
    <name type="scientific">Phytophthora megakarya</name>
    <dbReference type="NCBI Taxonomy" id="4795"/>
    <lineage>
        <taxon>Eukaryota</taxon>
        <taxon>Sar</taxon>
        <taxon>Stramenopiles</taxon>
        <taxon>Oomycota</taxon>
        <taxon>Peronosporomycetes</taxon>
        <taxon>Peronosporales</taxon>
        <taxon>Peronosporaceae</taxon>
        <taxon>Phytophthora</taxon>
    </lineage>
</organism>
<evidence type="ECO:0000313" key="1">
    <source>
        <dbReference type="EMBL" id="OWZ18985.1"/>
    </source>
</evidence>
<comment type="caution">
    <text evidence="1">The sequence shown here is derived from an EMBL/GenBank/DDBJ whole genome shotgun (WGS) entry which is preliminary data.</text>
</comment>
<gene>
    <name evidence="1" type="ORF">PHMEG_0006838</name>
</gene>
<name>A0A225WMX5_9STRA</name>